<dbReference type="FunFam" id="3.90.1260.10:FF:000003">
    <property type="entry name" value="Argininosuccinate synthase"/>
    <property type="match status" value="1"/>
</dbReference>
<evidence type="ECO:0000256" key="4">
    <source>
        <dbReference type="ARBA" id="ARBA00012286"/>
    </source>
</evidence>
<dbReference type="InterPro" id="IPR048268">
    <property type="entry name" value="Arginosuc_syn_C"/>
</dbReference>
<organism evidence="16 17">
    <name type="scientific">Hermetia illucens</name>
    <name type="common">Black soldier fly</name>
    <dbReference type="NCBI Taxonomy" id="343691"/>
    <lineage>
        <taxon>Eukaryota</taxon>
        <taxon>Metazoa</taxon>
        <taxon>Ecdysozoa</taxon>
        <taxon>Arthropoda</taxon>
        <taxon>Hexapoda</taxon>
        <taxon>Insecta</taxon>
        <taxon>Pterygota</taxon>
        <taxon>Neoptera</taxon>
        <taxon>Endopterygota</taxon>
        <taxon>Diptera</taxon>
        <taxon>Brachycera</taxon>
        <taxon>Stratiomyomorpha</taxon>
        <taxon>Stratiomyidae</taxon>
        <taxon>Hermetiinae</taxon>
        <taxon>Hermetia</taxon>
    </lineage>
</organism>
<dbReference type="Pfam" id="PF20979">
    <property type="entry name" value="Arginosuc_syn_C"/>
    <property type="match status" value="1"/>
</dbReference>
<reference evidence="16 17" key="1">
    <citation type="submission" date="2020-11" db="EMBL/GenBank/DDBJ databases">
        <authorList>
            <person name="Wallbank WR R."/>
            <person name="Pardo Diaz C."/>
            <person name="Kozak K."/>
            <person name="Martin S."/>
            <person name="Jiggins C."/>
            <person name="Moest M."/>
            <person name="Warren A I."/>
            <person name="Generalovic N T."/>
            <person name="Byers J.R.P. K."/>
            <person name="Montejo-Kovacevich G."/>
            <person name="Yen C E."/>
        </authorList>
    </citation>
    <scope>NUCLEOTIDE SEQUENCE [LARGE SCALE GENOMIC DNA]</scope>
</reference>
<dbReference type="UniPathway" id="UPA00158">
    <property type="reaction ID" value="UER00272"/>
</dbReference>
<feature type="domain" description="Arginosuccinate synthase C-terminal" evidence="15">
    <location>
        <begin position="177"/>
        <end position="397"/>
    </location>
</feature>
<keyword evidence="8" id="KW-0436">Ligase</keyword>
<dbReference type="OrthoDB" id="1688907at2759"/>
<dbReference type="PANTHER" id="PTHR11587">
    <property type="entry name" value="ARGININOSUCCINATE SYNTHASE"/>
    <property type="match status" value="1"/>
</dbReference>
<accession>A0A7R8YUY9</accession>
<dbReference type="Gene3D" id="3.90.1260.10">
    <property type="entry name" value="Argininosuccinate synthetase, chain A, domain 2"/>
    <property type="match status" value="1"/>
</dbReference>
<dbReference type="GO" id="GO:0000053">
    <property type="term" value="P:argininosuccinate metabolic process"/>
    <property type="evidence" value="ECO:0007669"/>
    <property type="project" value="TreeGrafter"/>
</dbReference>
<dbReference type="UniPathway" id="UPA00068">
    <property type="reaction ID" value="UER00113"/>
</dbReference>
<evidence type="ECO:0000259" key="14">
    <source>
        <dbReference type="Pfam" id="PF00764"/>
    </source>
</evidence>
<dbReference type="InterPro" id="IPR024074">
    <property type="entry name" value="AS_cat/multimer_dom_body"/>
</dbReference>
<feature type="domain" description="Arginosuccinate synthase-like N-terminal" evidence="14">
    <location>
        <begin position="4"/>
        <end position="168"/>
    </location>
</feature>
<comment type="pathway">
    <text evidence="1">Amino-acid biosynthesis; L-arginine biosynthesis; L-arginine from L-ornithine and carbamoyl phosphate: step 2/3.</text>
</comment>
<dbReference type="PROSITE" id="PS00564">
    <property type="entry name" value="ARGININOSUCCIN_SYN_1"/>
    <property type="match status" value="1"/>
</dbReference>
<dbReference type="Proteomes" id="UP000594454">
    <property type="component" value="Chromosome 4"/>
</dbReference>
<protein>
    <recommendedName>
        <fullName evidence="5">Argininosuccinate synthase</fullName>
        <ecNumber evidence="4">6.3.4.5</ecNumber>
    </recommendedName>
    <alternativeName>
        <fullName evidence="12">Citrulline--aspartate ligase</fullName>
    </alternativeName>
</protein>
<name>A0A7R8YUY9_HERIL</name>
<dbReference type="SUPFAM" id="SSF52402">
    <property type="entry name" value="Adenine nucleotide alpha hydrolases-like"/>
    <property type="match status" value="1"/>
</dbReference>
<evidence type="ECO:0000256" key="2">
    <source>
        <dbReference type="ARBA" id="ARBA00005154"/>
    </source>
</evidence>
<keyword evidence="9" id="KW-0028">Amino-acid biosynthesis</keyword>
<evidence type="ECO:0000256" key="7">
    <source>
        <dbReference type="ARBA" id="ARBA00022571"/>
    </source>
</evidence>
<keyword evidence="6" id="KW-0835">Urea cycle</keyword>
<evidence type="ECO:0000256" key="6">
    <source>
        <dbReference type="ARBA" id="ARBA00022436"/>
    </source>
</evidence>
<evidence type="ECO:0000313" key="16">
    <source>
        <dbReference type="EMBL" id="CAD7086707.1"/>
    </source>
</evidence>
<keyword evidence="17" id="KW-1185">Reference proteome</keyword>
<evidence type="ECO:0000313" key="17">
    <source>
        <dbReference type="Proteomes" id="UP000594454"/>
    </source>
</evidence>
<dbReference type="EMBL" id="LR899012">
    <property type="protein sequence ID" value="CAD7086707.1"/>
    <property type="molecule type" value="Genomic_DNA"/>
</dbReference>
<evidence type="ECO:0000256" key="8">
    <source>
        <dbReference type="ARBA" id="ARBA00022598"/>
    </source>
</evidence>
<dbReference type="InterPro" id="IPR001518">
    <property type="entry name" value="Arginosuc_synth"/>
</dbReference>
<dbReference type="AlphaFoldDB" id="A0A7R8YUY9"/>
<gene>
    <name evidence="16" type="ORF">HERILL_LOCUS9459</name>
</gene>
<keyword evidence="10" id="KW-0547">Nucleotide-binding</keyword>
<dbReference type="InterPro" id="IPR018223">
    <property type="entry name" value="Arginosuc_synth_CS"/>
</dbReference>
<dbReference type="NCBIfam" id="TIGR00032">
    <property type="entry name" value="argG"/>
    <property type="match status" value="1"/>
</dbReference>
<evidence type="ECO:0000256" key="3">
    <source>
        <dbReference type="ARBA" id="ARBA00011881"/>
    </source>
</evidence>
<dbReference type="GO" id="GO:0005524">
    <property type="term" value="F:ATP binding"/>
    <property type="evidence" value="ECO:0007669"/>
    <property type="project" value="UniProtKB-KW"/>
</dbReference>
<comment type="subunit">
    <text evidence="3">Homotetramer.</text>
</comment>
<dbReference type="Gene3D" id="3.40.50.620">
    <property type="entry name" value="HUPs"/>
    <property type="match status" value="1"/>
</dbReference>
<dbReference type="CDD" id="cd01999">
    <property type="entry name" value="ASS"/>
    <property type="match status" value="1"/>
</dbReference>
<dbReference type="GO" id="GO:0000050">
    <property type="term" value="P:urea cycle"/>
    <property type="evidence" value="ECO:0007669"/>
    <property type="project" value="UniProtKB-UniPathway"/>
</dbReference>
<dbReference type="InterPro" id="IPR023434">
    <property type="entry name" value="Arginosuc_synth_type_1_subfam"/>
</dbReference>
<dbReference type="InterPro" id="IPR048267">
    <property type="entry name" value="Arginosuc_syn_N"/>
</dbReference>
<dbReference type="GO" id="GO:0005737">
    <property type="term" value="C:cytoplasm"/>
    <property type="evidence" value="ECO:0007669"/>
    <property type="project" value="TreeGrafter"/>
</dbReference>
<evidence type="ECO:0000256" key="11">
    <source>
        <dbReference type="ARBA" id="ARBA00022840"/>
    </source>
</evidence>
<evidence type="ECO:0000256" key="10">
    <source>
        <dbReference type="ARBA" id="ARBA00022741"/>
    </source>
</evidence>
<keyword evidence="11" id="KW-0067">ATP-binding</keyword>
<dbReference type="EC" id="6.3.4.5" evidence="4"/>
<comment type="catalytic activity">
    <reaction evidence="13">
        <text>L-citrulline + L-aspartate + ATP = 2-(N(omega)-L-arginino)succinate + AMP + diphosphate + H(+)</text>
        <dbReference type="Rhea" id="RHEA:10932"/>
        <dbReference type="ChEBI" id="CHEBI:15378"/>
        <dbReference type="ChEBI" id="CHEBI:29991"/>
        <dbReference type="ChEBI" id="CHEBI:30616"/>
        <dbReference type="ChEBI" id="CHEBI:33019"/>
        <dbReference type="ChEBI" id="CHEBI:57472"/>
        <dbReference type="ChEBI" id="CHEBI:57743"/>
        <dbReference type="ChEBI" id="CHEBI:456215"/>
        <dbReference type="EC" id="6.3.4.5"/>
    </reaction>
</comment>
<dbReference type="FunCoup" id="A0A7R8YUY9">
    <property type="interactions" value="612"/>
</dbReference>
<evidence type="ECO:0000256" key="5">
    <source>
        <dbReference type="ARBA" id="ARBA00014810"/>
    </source>
</evidence>
<dbReference type="PROSITE" id="PS00565">
    <property type="entry name" value="ARGININOSUCCIN_SYN_2"/>
    <property type="match status" value="1"/>
</dbReference>
<dbReference type="InterPro" id="IPR014729">
    <property type="entry name" value="Rossmann-like_a/b/a_fold"/>
</dbReference>
<comment type="pathway">
    <text evidence="2">Nitrogen metabolism; urea cycle; (N(omega)-L-arginino)succinate from L-aspartate and L-citrulline: step 1/1.</text>
</comment>
<dbReference type="NCBIfam" id="NF001770">
    <property type="entry name" value="PRK00509.1"/>
    <property type="match status" value="1"/>
</dbReference>
<evidence type="ECO:0000256" key="13">
    <source>
        <dbReference type="ARBA" id="ARBA00049077"/>
    </source>
</evidence>
<dbReference type="FunFam" id="3.40.50.620:FF:000019">
    <property type="entry name" value="Argininosuccinate synthase"/>
    <property type="match status" value="1"/>
</dbReference>
<sequence length="407" mass="45912">MGEKVLLAYSGGLDTSCILKWLLDKGYEVICFMADVGQEEDFEVARAKALKIGASDVIIKDLKEDFVKNYIWPSIRMGLIYEERYLLGTSLARPCISVGLVEVAKAKGARYIAHGATGKGNDQVRFELSAYALYPEVKIIAPWRIEEFYRRFQGRSDLLNYAKENGIPVSATPKAPWSMDANIMHISYESGILEDPLTIAPDNLYQMTVNPTTFKPPHRLNIYFEKGLPTLVEDLQTRAKYSNPLAIIEHLNKLGSLFSIGRIDIVENRFVGLKSRGVYEAPGGTILFTAHQDLEIFSLDREVYRLKTFLREKMSDYVYNGFWFSPEAKFTRKCLEISQETVSGKVTVELITGSVRAIGREASNSLYNQELVSMDVHGNYSPSDASGFISINSLRLREHCRVYGSNF</sequence>
<dbReference type="SUPFAM" id="SSF69864">
    <property type="entry name" value="Argininosuccinate synthetase, C-terminal domain"/>
    <property type="match status" value="1"/>
</dbReference>
<dbReference type="Gene3D" id="1.20.5.470">
    <property type="entry name" value="Single helix bin"/>
    <property type="match status" value="1"/>
</dbReference>
<dbReference type="PANTHER" id="PTHR11587:SF2">
    <property type="entry name" value="ARGININOSUCCINATE SYNTHASE"/>
    <property type="match status" value="1"/>
</dbReference>
<evidence type="ECO:0000256" key="9">
    <source>
        <dbReference type="ARBA" id="ARBA00022605"/>
    </source>
</evidence>
<dbReference type="OMA" id="WRWTVSP"/>
<dbReference type="InParanoid" id="A0A7R8YUY9"/>
<evidence type="ECO:0000256" key="12">
    <source>
        <dbReference type="ARBA" id="ARBA00029916"/>
    </source>
</evidence>
<evidence type="ECO:0000256" key="1">
    <source>
        <dbReference type="ARBA" id="ARBA00004967"/>
    </source>
</evidence>
<dbReference type="GO" id="GO:0006526">
    <property type="term" value="P:L-arginine biosynthetic process"/>
    <property type="evidence" value="ECO:0007669"/>
    <property type="project" value="UniProtKB-UniPathway"/>
</dbReference>
<dbReference type="Pfam" id="PF00764">
    <property type="entry name" value="Arginosuc_synth"/>
    <property type="match status" value="1"/>
</dbReference>
<evidence type="ECO:0000259" key="15">
    <source>
        <dbReference type="Pfam" id="PF20979"/>
    </source>
</evidence>
<keyword evidence="7" id="KW-0055">Arginine biosynthesis</keyword>
<proteinExistence type="inferred from homology"/>
<dbReference type="HAMAP" id="MF_00005">
    <property type="entry name" value="Arg_succ_synth_type1"/>
    <property type="match status" value="1"/>
</dbReference>
<dbReference type="GO" id="GO:0004055">
    <property type="term" value="F:argininosuccinate synthase activity"/>
    <property type="evidence" value="ECO:0007669"/>
    <property type="project" value="UniProtKB-EC"/>
</dbReference>